<dbReference type="InterPro" id="IPR017853">
    <property type="entry name" value="GH"/>
</dbReference>
<feature type="domain" description="Glycosyl hydrolase family 13 catalytic" evidence="2">
    <location>
        <begin position="22"/>
        <end position="746"/>
    </location>
</feature>
<dbReference type="Pfam" id="PF00128">
    <property type="entry name" value="Alpha-amylase"/>
    <property type="match status" value="1"/>
</dbReference>
<proteinExistence type="predicted"/>
<evidence type="ECO:0000313" key="3">
    <source>
        <dbReference type="EMBL" id="TQM90556.1"/>
    </source>
</evidence>
<dbReference type="GO" id="GO:0047470">
    <property type="term" value="F:(1,4)-alpha-D-glucan 1-alpha-D-glucosylmutase activity"/>
    <property type="evidence" value="ECO:0007669"/>
    <property type="project" value="TreeGrafter"/>
</dbReference>
<dbReference type="GO" id="GO:0005992">
    <property type="term" value="P:trehalose biosynthetic process"/>
    <property type="evidence" value="ECO:0007669"/>
    <property type="project" value="TreeGrafter"/>
</dbReference>
<dbReference type="CDD" id="cd11336">
    <property type="entry name" value="AmyAc_MTSase"/>
    <property type="match status" value="1"/>
</dbReference>
<gene>
    <name evidence="3" type="ORF">FHX68_2875</name>
</gene>
<comment type="caution">
    <text evidence="3">The sequence shown here is derived from an EMBL/GenBank/DDBJ whole genome shotgun (WGS) entry which is preliminary data.</text>
</comment>
<name>A0A543K639_9MICO</name>
<feature type="compositionally biased region" description="Acidic residues" evidence="1">
    <location>
        <begin position="167"/>
        <end position="176"/>
    </location>
</feature>
<dbReference type="Proteomes" id="UP000319804">
    <property type="component" value="Unassembled WGS sequence"/>
</dbReference>
<dbReference type="EMBL" id="VFPS01000007">
    <property type="protein sequence ID" value="TQM90556.1"/>
    <property type="molecule type" value="Genomic_DNA"/>
</dbReference>
<dbReference type="GO" id="GO:0030980">
    <property type="term" value="P:alpha-glucan catabolic process"/>
    <property type="evidence" value="ECO:0007669"/>
    <property type="project" value="TreeGrafter"/>
</dbReference>
<dbReference type="InterPro" id="IPR012767">
    <property type="entry name" value="Trehalose_TreY"/>
</dbReference>
<dbReference type="AlphaFoldDB" id="A0A543K639"/>
<organism evidence="3 4">
    <name type="scientific">Microbacterium lacticum</name>
    <dbReference type="NCBI Taxonomy" id="33885"/>
    <lineage>
        <taxon>Bacteria</taxon>
        <taxon>Bacillati</taxon>
        <taxon>Actinomycetota</taxon>
        <taxon>Actinomycetes</taxon>
        <taxon>Micrococcales</taxon>
        <taxon>Microbacteriaceae</taxon>
        <taxon>Microbacterium</taxon>
    </lineage>
</organism>
<keyword evidence="4" id="KW-1185">Reference proteome</keyword>
<protein>
    <submittedName>
        <fullName evidence="3">Maltooligosyl trehalose synthase</fullName>
    </submittedName>
</protein>
<dbReference type="InterPro" id="IPR006047">
    <property type="entry name" value="GH13_cat_dom"/>
</dbReference>
<evidence type="ECO:0000259" key="2">
    <source>
        <dbReference type="SMART" id="SM00642"/>
    </source>
</evidence>
<sequence length="853" mass="91475">MSPRRESAPASTCRLQVRAEFDLDAAADVVPYLRDLGVDWAYLSPILQATEGSDHGYDVVDPTRVDASRGGPEALARFSAAARAAGLGTLIDLVPNHQGVAAPEQNPWWWDVLTFGRASRHAESFDIDWDHGDGRVVLPVLGAELDEVIAAGELVVAPPGGGGGVSDAEEMADSEDATAPRHPQQPPTPQEPAADEETSPEEAPYGTARYYDLVLPLAPGTAPLRETSDASAVRDVLARQHWQLAFWRRAEDVLNYRRFFTVTSLAGVRVERPEVFDASHTEVLRWVREGLVDGLRIDHPDGLADPGGYLDRLAAETSRAAAAAAETARAVTSRAAAAMPIYVEKILEPGEQLPGWWQTDGTTGYDALGEIDRVLVDPAGEAPLTDLDTALRGHAEPWAELIATTKREIADTSQAAEVGRLVRNLPAPVRAGLGDDLARDALAELLAAFPVYRAYLPAGTDHVAHAAAEASTRRPDLAAAIDALAPLAAEAGTEFSRRFMQTTGPVMAKGVEDRAFYRYSRLTSLTEVGGDPAHFSASVDELHEAFARRQAAWPHALTALTTHDTKRSEDTRARLAVLAEVPERWTAVLGDLREVASTGDGPLDALLWQAVVGAWSDAPDLADRLHAYAEKAAREGGVGTTWEDPDASFEGRVHALVDTAFRHARPIVEGFVGEIADAGRSNGLSAKLLQLTGPGVPDVYQGTELWDHSLVDPDNRRLVDFDARRALLGRLDEGWMPAVDATGAAKLLVVTRALRLRRDRPELFARYTPLPVVGEASAHALAFDRGGVIAVATRLPVGLARRGGWGDTAVLVPTGLWRDELTGAEVAGAEVAGGAVPLATLHDRYPVALLTRV</sequence>
<feature type="region of interest" description="Disordered" evidence="1">
    <location>
        <begin position="156"/>
        <end position="203"/>
    </location>
</feature>
<accession>A0A543K639</accession>
<dbReference type="PANTHER" id="PTHR10357:SF216">
    <property type="entry name" value="MALTOOLIGOSYL TREHALOSE SYNTHASE-RELATED"/>
    <property type="match status" value="1"/>
</dbReference>
<dbReference type="SUPFAM" id="SSF51445">
    <property type="entry name" value="(Trans)glycosidases"/>
    <property type="match status" value="1"/>
</dbReference>
<dbReference type="NCBIfam" id="TIGR02401">
    <property type="entry name" value="trehalose_TreY"/>
    <property type="match status" value="1"/>
</dbReference>
<reference evidence="3 4" key="1">
    <citation type="submission" date="2019-06" db="EMBL/GenBank/DDBJ databases">
        <title>Sequencing the genomes of 1000 actinobacteria strains.</title>
        <authorList>
            <person name="Klenk H.-P."/>
        </authorList>
    </citation>
    <scope>NUCLEOTIDE SEQUENCE [LARGE SCALE GENOMIC DNA]</scope>
    <source>
        <strain evidence="3 4">DSM 20427</strain>
    </source>
</reference>
<dbReference type="RefSeq" id="WP_255314013.1">
    <property type="nucleotide sequence ID" value="NZ_BJNA01000014.1"/>
</dbReference>
<dbReference type="Gene3D" id="3.20.20.80">
    <property type="entry name" value="Glycosidases"/>
    <property type="match status" value="4"/>
</dbReference>
<dbReference type="SMART" id="SM00642">
    <property type="entry name" value="Aamy"/>
    <property type="match status" value="1"/>
</dbReference>
<dbReference type="PANTHER" id="PTHR10357">
    <property type="entry name" value="ALPHA-AMYLASE FAMILY MEMBER"/>
    <property type="match status" value="1"/>
</dbReference>
<evidence type="ECO:0000256" key="1">
    <source>
        <dbReference type="SAM" id="MobiDB-lite"/>
    </source>
</evidence>
<evidence type="ECO:0000313" key="4">
    <source>
        <dbReference type="Proteomes" id="UP000319804"/>
    </source>
</evidence>